<gene>
    <name evidence="1" type="ORF">M569_04245</name>
</gene>
<evidence type="ECO:0008006" key="3">
    <source>
        <dbReference type="Google" id="ProtNLM"/>
    </source>
</evidence>
<dbReference type="InterPro" id="IPR044277">
    <property type="entry name" value="GIP1"/>
</dbReference>
<protein>
    <recommendedName>
        <fullName evidence="3">GBF-interacting protein 1 N-terminal domain-containing protein</fullName>
    </recommendedName>
</protein>
<comment type="caution">
    <text evidence="1">The sequence shown here is derived from an EMBL/GenBank/DDBJ whole genome shotgun (WGS) entry which is preliminary data.</text>
</comment>
<dbReference type="AlphaFoldDB" id="S8CZI6"/>
<evidence type="ECO:0000313" key="2">
    <source>
        <dbReference type="Proteomes" id="UP000015453"/>
    </source>
</evidence>
<dbReference type="EMBL" id="AUSU01001660">
    <property type="protein sequence ID" value="EPS70506.1"/>
    <property type="molecule type" value="Genomic_DNA"/>
</dbReference>
<sequence>IKKLGFCFGSFDAGFELNVDKSGSGGDVRNFALLSEDPNDESLKELKFGGENAMLMAEDTDRKYSDLPQSPVCVSQNFSAAEGDVPALISSEQTEPRLEATPENHHHTLDHASSRYSLGFMPPIVGSQVAHPETLESQARDVNRLPGFIVPQSFDPASYYAQIYHSGYMDNDGRISPFRTVGTASKYNGNTTLASSQMTAQAPQENNFQLFLVQVVLSTASTLVTQAAGVMQSSIAATQQTVPIFRQPTGVHLPHYPPNYIPYGPYFSPFYVPPPAIHQFLGNGFPQQPQPAGLYPSAPGTSSKYSVSQFKQGSNTGSSMHISLPGSYGPYGLPMVSYTSSSISPPGTSSSSDDASLPQIKENAVYLSGQQNEGSGVWYTTPTGDISSLPASTFYNLSQGGQLAFGPAQAGHGTFTSIFHPAQGVTAPNLHPVLQQSQAITSHAEMAPNIYQQPQPNWPSNY</sequence>
<dbReference type="Proteomes" id="UP000015453">
    <property type="component" value="Unassembled WGS sequence"/>
</dbReference>
<dbReference type="PANTHER" id="PTHR46775:SF1">
    <property type="entry name" value="FLOCCULATION PROTEIN (DUF1296)"/>
    <property type="match status" value="1"/>
</dbReference>
<proteinExistence type="predicted"/>
<dbReference type="GO" id="GO:0051082">
    <property type="term" value="F:unfolded protein binding"/>
    <property type="evidence" value="ECO:0007669"/>
    <property type="project" value="TreeGrafter"/>
</dbReference>
<name>S8CZI6_9LAMI</name>
<organism evidence="1 2">
    <name type="scientific">Genlisea aurea</name>
    <dbReference type="NCBI Taxonomy" id="192259"/>
    <lineage>
        <taxon>Eukaryota</taxon>
        <taxon>Viridiplantae</taxon>
        <taxon>Streptophyta</taxon>
        <taxon>Embryophyta</taxon>
        <taxon>Tracheophyta</taxon>
        <taxon>Spermatophyta</taxon>
        <taxon>Magnoliopsida</taxon>
        <taxon>eudicotyledons</taxon>
        <taxon>Gunneridae</taxon>
        <taxon>Pentapetalae</taxon>
        <taxon>asterids</taxon>
        <taxon>lamiids</taxon>
        <taxon>Lamiales</taxon>
        <taxon>Lentibulariaceae</taxon>
        <taxon>Genlisea</taxon>
    </lineage>
</organism>
<accession>S8CZI6</accession>
<keyword evidence="2" id="KW-1185">Reference proteome</keyword>
<evidence type="ECO:0000313" key="1">
    <source>
        <dbReference type="EMBL" id="EPS70506.1"/>
    </source>
</evidence>
<dbReference type="PANTHER" id="PTHR46775">
    <property type="entry name" value="FLOCCULATION PROTEIN (DUF1296)"/>
    <property type="match status" value="1"/>
</dbReference>
<feature type="non-terminal residue" evidence="1">
    <location>
        <position position="1"/>
    </location>
</feature>
<reference evidence="1 2" key="1">
    <citation type="journal article" date="2013" name="BMC Genomics">
        <title>The miniature genome of a carnivorous plant Genlisea aurea contains a low number of genes and short non-coding sequences.</title>
        <authorList>
            <person name="Leushkin E.V."/>
            <person name="Sutormin R.A."/>
            <person name="Nabieva E.R."/>
            <person name="Penin A.A."/>
            <person name="Kondrashov A.S."/>
            <person name="Logacheva M.D."/>
        </authorList>
    </citation>
    <scope>NUCLEOTIDE SEQUENCE [LARGE SCALE GENOMIC DNA]</scope>
</reference>
<dbReference type="OrthoDB" id="753279at2759"/>